<evidence type="ECO:0000259" key="1">
    <source>
        <dbReference type="PROSITE" id="PS50089"/>
    </source>
</evidence>
<proteinExistence type="predicted"/>
<dbReference type="Gene3D" id="3.30.40.10">
    <property type="entry name" value="Zinc/RING finger domain, C3HC4 (zinc finger)"/>
    <property type="match status" value="1"/>
</dbReference>
<dbReference type="InterPro" id="IPR013083">
    <property type="entry name" value="Znf_RING/FYVE/PHD"/>
</dbReference>
<dbReference type="PROSITE" id="PS50089">
    <property type="entry name" value="ZF_RING_2"/>
    <property type="match status" value="1"/>
</dbReference>
<protein>
    <recommendedName>
        <fullName evidence="1">RING-type domain-containing protein</fullName>
    </recommendedName>
</protein>
<accession>A0A6C0BTC9</accession>
<sequence>MKTTEKIYDAYQLYLLSDRNVTRTLQYTKLSRVTLTNYIKIIELLDFSLLEYLDKKGKEKLSIKDALYICNNVLNPENQFHIFKSFILSPKKERIRSISEEQTCMICAETKKHFEFTPCCNTSICESCLVKTFESKIQDLVFKSVDCPFCNVPFSLIYCRWLMKERFKNNYRNYEKGSSDLWRWTNVYFNNFEFWKFYYMNLYQKYLKIIHVLEIKNDYMIADSEPDFKKLLGDEKYYGACSQCTPKFTKRSPLINRNDWRYLQVCDIPRQCGNGEGGILVLEPEMFRCVVCKSRDENMNDGEFKKCPHCGIKTVKPDGCNFIYCGDHRWCWICNERIENNDNGHNKHYWTGPGTSPYTNRCRESIDSNSERFVIRGKCDCSSCKGNGGASICRNIDCMKRTFIKYRTEGPDGHEDVFNDYCIDCNN</sequence>
<reference evidence="2" key="1">
    <citation type="journal article" date="2020" name="Nature">
        <title>Giant virus diversity and host interactions through global metagenomics.</title>
        <authorList>
            <person name="Schulz F."/>
            <person name="Roux S."/>
            <person name="Paez-Espino D."/>
            <person name="Jungbluth S."/>
            <person name="Walsh D.A."/>
            <person name="Denef V.J."/>
            <person name="McMahon K.D."/>
            <person name="Konstantinidis K.T."/>
            <person name="Eloe-Fadrosh E.A."/>
            <person name="Kyrpides N.C."/>
            <person name="Woyke T."/>
        </authorList>
    </citation>
    <scope>NUCLEOTIDE SEQUENCE</scope>
    <source>
        <strain evidence="2">GVMAG-M-3300018428-35</strain>
    </source>
</reference>
<organism evidence="2">
    <name type="scientific">viral metagenome</name>
    <dbReference type="NCBI Taxonomy" id="1070528"/>
    <lineage>
        <taxon>unclassified sequences</taxon>
        <taxon>metagenomes</taxon>
        <taxon>organismal metagenomes</taxon>
    </lineage>
</organism>
<dbReference type="SUPFAM" id="SSF57850">
    <property type="entry name" value="RING/U-box"/>
    <property type="match status" value="2"/>
</dbReference>
<dbReference type="EMBL" id="MN739247">
    <property type="protein sequence ID" value="QHS95320.1"/>
    <property type="molecule type" value="Genomic_DNA"/>
</dbReference>
<dbReference type="CDD" id="cd20336">
    <property type="entry name" value="Rcat_RBR"/>
    <property type="match status" value="1"/>
</dbReference>
<feature type="domain" description="RING-type" evidence="1">
    <location>
        <begin position="104"/>
        <end position="151"/>
    </location>
</feature>
<dbReference type="InterPro" id="IPR001841">
    <property type="entry name" value="Znf_RING"/>
</dbReference>
<name>A0A6C0BTC9_9ZZZZ</name>
<evidence type="ECO:0000313" key="2">
    <source>
        <dbReference type="EMBL" id="QHS95320.1"/>
    </source>
</evidence>
<dbReference type="AlphaFoldDB" id="A0A6C0BTC9"/>